<proteinExistence type="predicted"/>
<organism evidence="1 2">
    <name type="scientific">Durusdinium trenchii</name>
    <dbReference type="NCBI Taxonomy" id="1381693"/>
    <lineage>
        <taxon>Eukaryota</taxon>
        <taxon>Sar</taxon>
        <taxon>Alveolata</taxon>
        <taxon>Dinophyceae</taxon>
        <taxon>Suessiales</taxon>
        <taxon>Symbiodiniaceae</taxon>
        <taxon>Durusdinium</taxon>
    </lineage>
</organism>
<name>A0ABP0M772_9DINO</name>
<accession>A0ABP0M772</accession>
<dbReference type="EMBL" id="CAXAMM010020125">
    <property type="protein sequence ID" value="CAK9047351.1"/>
    <property type="molecule type" value="Genomic_DNA"/>
</dbReference>
<gene>
    <name evidence="1" type="ORF">SCF082_LOCUS26546</name>
</gene>
<reference evidence="1 2" key="1">
    <citation type="submission" date="2024-02" db="EMBL/GenBank/DDBJ databases">
        <authorList>
            <person name="Chen Y."/>
            <person name="Shah S."/>
            <person name="Dougan E. K."/>
            <person name="Thang M."/>
            <person name="Chan C."/>
        </authorList>
    </citation>
    <scope>NUCLEOTIDE SEQUENCE [LARGE SCALE GENOMIC DNA]</scope>
</reference>
<keyword evidence="2" id="KW-1185">Reference proteome</keyword>
<sequence>MITLRPCLVLTNASKVDLELQCFEEGRLLRLASGQSIEAHWSQTNEARPPTVRFRPLPVE</sequence>
<protein>
    <submittedName>
        <fullName evidence="1">Uncharacterized protein</fullName>
    </submittedName>
</protein>
<evidence type="ECO:0000313" key="2">
    <source>
        <dbReference type="Proteomes" id="UP001642464"/>
    </source>
</evidence>
<evidence type="ECO:0000313" key="1">
    <source>
        <dbReference type="EMBL" id="CAK9047351.1"/>
    </source>
</evidence>
<comment type="caution">
    <text evidence="1">The sequence shown here is derived from an EMBL/GenBank/DDBJ whole genome shotgun (WGS) entry which is preliminary data.</text>
</comment>
<feature type="non-terminal residue" evidence="1">
    <location>
        <position position="60"/>
    </location>
</feature>
<dbReference type="Proteomes" id="UP001642464">
    <property type="component" value="Unassembled WGS sequence"/>
</dbReference>